<feature type="compositionally biased region" description="Basic and acidic residues" evidence="1">
    <location>
        <begin position="1"/>
        <end position="11"/>
    </location>
</feature>
<accession>A0ABP9GZA8</accession>
<reference evidence="3" key="1">
    <citation type="journal article" date="2019" name="Int. J. Syst. Evol. Microbiol.">
        <title>The Global Catalogue of Microorganisms (GCM) 10K type strain sequencing project: providing services to taxonomists for standard genome sequencing and annotation.</title>
        <authorList>
            <consortium name="The Broad Institute Genomics Platform"/>
            <consortium name="The Broad Institute Genome Sequencing Center for Infectious Disease"/>
            <person name="Wu L."/>
            <person name="Ma J."/>
        </authorList>
    </citation>
    <scope>NUCLEOTIDE SEQUENCE [LARGE SCALE GENOMIC DNA]</scope>
    <source>
        <strain evidence="3">JCM 18123</strain>
    </source>
</reference>
<dbReference type="RefSeq" id="WP_345559123.1">
    <property type="nucleotide sequence ID" value="NZ_BAABIK010000042.1"/>
</dbReference>
<gene>
    <name evidence="2" type="ORF">GCM10023224_48010</name>
</gene>
<name>A0ABP9GZA8_9ACTN</name>
<keyword evidence="3" id="KW-1185">Reference proteome</keyword>
<evidence type="ECO:0000256" key="1">
    <source>
        <dbReference type="SAM" id="MobiDB-lite"/>
    </source>
</evidence>
<proteinExistence type="predicted"/>
<dbReference type="EMBL" id="BAABIK010000042">
    <property type="protein sequence ID" value="GAA4956575.1"/>
    <property type="molecule type" value="Genomic_DNA"/>
</dbReference>
<sequence length="49" mass="5032">MEPGLDMHDLRGTQAGGAVRGRWRPATGRTPVSAGAAAPALFGDARTAR</sequence>
<dbReference type="Proteomes" id="UP001499993">
    <property type="component" value="Unassembled WGS sequence"/>
</dbReference>
<feature type="region of interest" description="Disordered" evidence="1">
    <location>
        <begin position="1"/>
        <end position="49"/>
    </location>
</feature>
<protein>
    <submittedName>
        <fullName evidence="2">Uncharacterized protein</fullName>
    </submittedName>
</protein>
<organism evidence="2 3">
    <name type="scientific">Streptomonospora halophila</name>
    <dbReference type="NCBI Taxonomy" id="427369"/>
    <lineage>
        <taxon>Bacteria</taxon>
        <taxon>Bacillati</taxon>
        <taxon>Actinomycetota</taxon>
        <taxon>Actinomycetes</taxon>
        <taxon>Streptosporangiales</taxon>
        <taxon>Nocardiopsidaceae</taxon>
        <taxon>Streptomonospora</taxon>
    </lineage>
</organism>
<evidence type="ECO:0000313" key="2">
    <source>
        <dbReference type="EMBL" id="GAA4956575.1"/>
    </source>
</evidence>
<evidence type="ECO:0000313" key="3">
    <source>
        <dbReference type="Proteomes" id="UP001499993"/>
    </source>
</evidence>
<feature type="compositionally biased region" description="Low complexity" evidence="1">
    <location>
        <begin position="34"/>
        <end position="49"/>
    </location>
</feature>
<comment type="caution">
    <text evidence="2">The sequence shown here is derived from an EMBL/GenBank/DDBJ whole genome shotgun (WGS) entry which is preliminary data.</text>
</comment>